<reference evidence="2" key="1">
    <citation type="submission" date="2022-11" db="UniProtKB">
        <authorList>
            <consortium name="WormBaseParasite"/>
        </authorList>
    </citation>
    <scope>IDENTIFICATION</scope>
</reference>
<accession>A0AC34Q2T9</accession>
<sequence length="70" mass="7909">MFLHSDTRGCAYDDKPFAMDNMRIICKSPQCNDYEKHGTSDGVFSCEISDPGTFHACNDELCYIKTAEFS</sequence>
<dbReference type="WBParaSite" id="JU765_v2.g12373.t1">
    <property type="protein sequence ID" value="JU765_v2.g12373.t1"/>
    <property type="gene ID" value="JU765_v2.g12373"/>
</dbReference>
<evidence type="ECO:0000313" key="2">
    <source>
        <dbReference type="WBParaSite" id="JU765_v2.g12373.t1"/>
    </source>
</evidence>
<evidence type="ECO:0000313" key="1">
    <source>
        <dbReference type="Proteomes" id="UP000887576"/>
    </source>
</evidence>
<dbReference type="Proteomes" id="UP000887576">
    <property type="component" value="Unplaced"/>
</dbReference>
<name>A0AC34Q2T9_9BILA</name>
<proteinExistence type="predicted"/>
<organism evidence="1 2">
    <name type="scientific">Panagrolaimus sp. JU765</name>
    <dbReference type="NCBI Taxonomy" id="591449"/>
    <lineage>
        <taxon>Eukaryota</taxon>
        <taxon>Metazoa</taxon>
        <taxon>Ecdysozoa</taxon>
        <taxon>Nematoda</taxon>
        <taxon>Chromadorea</taxon>
        <taxon>Rhabditida</taxon>
        <taxon>Tylenchina</taxon>
        <taxon>Panagrolaimomorpha</taxon>
        <taxon>Panagrolaimoidea</taxon>
        <taxon>Panagrolaimidae</taxon>
        <taxon>Panagrolaimus</taxon>
    </lineage>
</organism>
<protein>
    <submittedName>
        <fullName evidence="2">Uncharacterized protein</fullName>
    </submittedName>
</protein>